<feature type="signal peptide" evidence="2">
    <location>
        <begin position="1"/>
        <end position="16"/>
    </location>
</feature>
<keyword evidence="4" id="KW-1185">Reference proteome</keyword>
<organism evidence="3 4">
    <name type="scientific">Homarus americanus</name>
    <name type="common">American lobster</name>
    <dbReference type="NCBI Taxonomy" id="6706"/>
    <lineage>
        <taxon>Eukaryota</taxon>
        <taxon>Metazoa</taxon>
        <taxon>Ecdysozoa</taxon>
        <taxon>Arthropoda</taxon>
        <taxon>Crustacea</taxon>
        <taxon>Multicrustacea</taxon>
        <taxon>Malacostraca</taxon>
        <taxon>Eumalacostraca</taxon>
        <taxon>Eucarida</taxon>
        <taxon>Decapoda</taxon>
        <taxon>Pleocyemata</taxon>
        <taxon>Astacidea</taxon>
        <taxon>Nephropoidea</taxon>
        <taxon>Nephropidae</taxon>
        <taxon>Homarus</taxon>
    </lineage>
</organism>
<dbReference type="AlphaFoldDB" id="A0A8J5KDL7"/>
<dbReference type="PROSITE" id="PS51155">
    <property type="entry name" value="CHIT_BIND_RR_2"/>
    <property type="match status" value="1"/>
</dbReference>
<accession>A0A8J5KDL7</accession>
<evidence type="ECO:0000256" key="1">
    <source>
        <dbReference type="PROSITE-ProRule" id="PRU00497"/>
    </source>
</evidence>
<comment type="caution">
    <text evidence="3">The sequence shown here is derived from an EMBL/GenBank/DDBJ whole genome shotgun (WGS) entry which is preliminary data.</text>
</comment>
<sequence length="100" mass="10968">MIAVLVLLALSALVAARPDSVFDFDMDDMHHDQSIDDDNTFTGSYSFMTPEGIQYFIKYVADDDGFRIVESNAVPISNAGVRADGNQGSFTSSEELPDRI</sequence>
<keyword evidence="1" id="KW-0193">Cuticle</keyword>
<proteinExistence type="predicted"/>
<dbReference type="GO" id="GO:0042302">
    <property type="term" value="F:structural constituent of cuticle"/>
    <property type="evidence" value="ECO:0007669"/>
    <property type="project" value="UniProtKB-UniRule"/>
</dbReference>
<evidence type="ECO:0000256" key="2">
    <source>
        <dbReference type="SAM" id="SignalP"/>
    </source>
</evidence>
<evidence type="ECO:0000313" key="3">
    <source>
        <dbReference type="EMBL" id="KAG7170538.1"/>
    </source>
</evidence>
<dbReference type="EMBL" id="JAHLQT010013974">
    <property type="protein sequence ID" value="KAG7170538.1"/>
    <property type="molecule type" value="Genomic_DNA"/>
</dbReference>
<dbReference type="InterPro" id="IPR000618">
    <property type="entry name" value="Insect_cuticle"/>
</dbReference>
<name>A0A8J5KDL7_HOMAM</name>
<reference evidence="3" key="1">
    <citation type="journal article" date="2021" name="Sci. Adv.">
        <title>The American lobster genome reveals insights on longevity, neural, and immune adaptations.</title>
        <authorList>
            <person name="Polinski J.M."/>
            <person name="Zimin A.V."/>
            <person name="Clark K.F."/>
            <person name="Kohn A.B."/>
            <person name="Sadowski N."/>
            <person name="Timp W."/>
            <person name="Ptitsyn A."/>
            <person name="Khanna P."/>
            <person name="Romanova D.Y."/>
            <person name="Williams P."/>
            <person name="Greenwood S.J."/>
            <person name="Moroz L.L."/>
            <person name="Walt D.R."/>
            <person name="Bodnar A.G."/>
        </authorList>
    </citation>
    <scope>NUCLEOTIDE SEQUENCE</scope>
    <source>
        <strain evidence="3">GMGI-L3</strain>
    </source>
</reference>
<evidence type="ECO:0000313" key="4">
    <source>
        <dbReference type="Proteomes" id="UP000747542"/>
    </source>
</evidence>
<dbReference type="Proteomes" id="UP000747542">
    <property type="component" value="Unassembled WGS sequence"/>
</dbReference>
<keyword evidence="2" id="KW-0732">Signal</keyword>
<protein>
    <submittedName>
        <fullName evidence="3">Cuticle protein 16.8-like 3</fullName>
    </submittedName>
</protein>
<feature type="chain" id="PRO_5035171512" evidence="2">
    <location>
        <begin position="17"/>
        <end position="100"/>
    </location>
</feature>
<dbReference type="Pfam" id="PF00379">
    <property type="entry name" value="Chitin_bind_4"/>
    <property type="match status" value="1"/>
</dbReference>
<gene>
    <name evidence="3" type="primary">Cu168-L3</name>
    <name evidence="3" type="ORF">Hamer_G024006</name>
</gene>